<evidence type="ECO:0000256" key="9">
    <source>
        <dbReference type="ARBA" id="ARBA00022840"/>
    </source>
</evidence>
<dbReference type="NCBIfam" id="TIGR00032">
    <property type="entry name" value="argG"/>
    <property type="match status" value="1"/>
</dbReference>
<feature type="binding site" evidence="10">
    <location>
        <position position="277"/>
    </location>
    <ligand>
        <name>L-citrulline</name>
        <dbReference type="ChEBI" id="CHEBI:57743"/>
    </ligand>
</feature>
<feature type="binding site" evidence="10">
    <location>
        <position position="128"/>
    </location>
    <ligand>
        <name>L-citrulline</name>
        <dbReference type="ChEBI" id="CHEBI:57743"/>
    </ligand>
</feature>
<dbReference type="InterPro" id="IPR001518">
    <property type="entry name" value="Arginosuc_synth"/>
</dbReference>
<dbReference type="FunFam" id="1.20.5.470:FF:000001">
    <property type="entry name" value="Argininosuccinate synthase"/>
    <property type="match status" value="1"/>
</dbReference>
<dbReference type="GO" id="GO:0006526">
    <property type="term" value="P:L-arginine biosynthetic process"/>
    <property type="evidence" value="ECO:0007669"/>
    <property type="project" value="UniProtKB-UniRule"/>
</dbReference>
<feature type="binding site" evidence="10">
    <location>
        <position position="37"/>
    </location>
    <ligand>
        <name>ATP</name>
        <dbReference type="ChEBI" id="CHEBI:30616"/>
    </ligand>
</feature>
<feature type="binding site" evidence="10">
    <location>
        <position position="180"/>
    </location>
    <ligand>
        <name>L-citrulline</name>
        <dbReference type="ChEBI" id="CHEBI:57743"/>
    </ligand>
</feature>
<evidence type="ECO:0000256" key="7">
    <source>
        <dbReference type="ARBA" id="ARBA00022605"/>
    </source>
</evidence>
<dbReference type="AlphaFoldDB" id="A0AB38YHC7"/>
<comment type="catalytic activity">
    <reaction evidence="10">
        <text>L-citrulline + L-aspartate + ATP = 2-(N(omega)-L-arginino)succinate + AMP + diphosphate + H(+)</text>
        <dbReference type="Rhea" id="RHEA:10932"/>
        <dbReference type="ChEBI" id="CHEBI:15378"/>
        <dbReference type="ChEBI" id="CHEBI:29991"/>
        <dbReference type="ChEBI" id="CHEBI:30616"/>
        <dbReference type="ChEBI" id="CHEBI:33019"/>
        <dbReference type="ChEBI" id="CHEBI:57472"/>
        <dbReference type="ChEBI" id="CHEBI:57743"/>
        <dbReference type="ChEBI" id="CHEBI:456215"/>
        <dbReference type="EC" id="6.3.4.5"/>
    </reaction>
</comment>
<dbReference type="Pfam" id="PF20979">
    <property type="entry name" value="Arginosuc_syn_C"/>
    <property type="match status" value="1"/>
</dbReference>
<evidence type="ECO:0000256" key="8">
    <source>
        <dbReference type="ARBA" id="ARBA00022741"/>
    </source>
</evidence>
<feature type="binding site" evidence="10">
    <location>
        <position position="124"/>
    </location>
    <ligand>
        <name>L-citrulline</name>
        <dbReference type="ChEBI" id="CHEBI:57743"/>
    </ligand>
</feature>
<feature type="binding site" evidence="10">
    <location>
        <position position="124"/>
    </location>
    <ligand>
        <name>L-aspartate</name>
        <dbReference type="ChEBI" id="CHEBI:29991"/>
    </ligand>
</feature>
<evidence type="ECO:0000313" key="13">
    <source>
        <dbReference type="EMBL" id="WLD58809.1"/>
    </source>
</evidence>
<feature type="binding site" evidence="10">
    <location>
        <position position="88"/>
    </location>
    <ligand>
        <name>L-citrulline</name>
        <dbReference type="ChEBI" id="CHEBI:57743"/>
    </ligand>
</feature>
<dbReference type="GO" id="GO:0000053">
    <property type="term" value="P:argininosuccinate metabolic process"/>
    <property type="evidence" value="ECO:0007669"/>
    <property type="project" value="TreeGrafter"/>
</dbReference>
<sequence>MSDIKKVVLAYSGGLDTSVIAKWITETYGCEVVTFTADLGQGEEVEPARAKAQALGIKEIFIDDLREEFVRDFVFPMFRANTVYEGEYLLGTSIARPLIAKRLIEIANETGADAIAHGATGKGNDQVRFELGAYALKPGVKVIAPWREWDLNSREKLMDYCEQHNIPVDFNKKGKKSPYSMDANLLHISYEGGILEDPWAEAEEDMWRWSVSPEAAPDEAQYLVLTYRKGDIVAIDGKDMTPAEVLTYLNKVGGEHGVGRLDIVENRYVGMKSRGCYETPGGTIMLRAHRAIESITLDREVAHLKDDLMPKYAEMIYNGYWWSPERLMMQKMIDASQETVNGEVRVKLYKGNVIVVGRQSEDSLFDASIATFEDDAGAYDQKDAEGFIKLNALRLRIAAKKGRSPLK</sequence>
<dbReference type="FunFam" id="3.90.1260.10:FF:000007">
    <property type="entry name" value="Argininosuccinate synthase"/>
    <property type="match status" value="1"/>
</dbReference>
<comment type="subunit">
    <text evidence="2 10">Homotetramer.</text>
</comment>
<evidence type="ECO:0000256" key="1">
    <source>
        <dbReference type="ARBA" id="ARBA00004967"/>
    </source>
</evidence>
<feature type="binding site" evidence="10">
    <location>
        <position position="189"/>
    </location>
    <ligand>
        <name>L-citrulline</name>
        <dbReference type="ChEBI" id="CHEBI:57743"/>
    </ligand>
</feature>
<accession>A0AB38YHC7</accession>
<dbReference type="CDD" id="cd01999">
    <property type="entry name" value="ASS"/>
    <property type="match status" value="1"/>
</dbReference>
<dbReference type="Pfam" id="PF00764">
    <property type="entry name" value="Arginosuc_synth"/>
    <property type="match status" value="1"/>
</dbReference>
<dbReference type="PANTHER" id="PTHR11587">
    <property type="entry name" value="ARGININOSUCCINATE SYNTHASE"/>
    <property type="match status" value="1"/>
</dbReference>
<dbReference type="InterPro" id="IPR014729">
    <property type="entry name" value="Rossmann-like_a/b/a_fold"/>
</dbReference>
<keyword evidence="4 10" id="KW-0963">Cytoplasm</keyword>
<organism evidence="13">
    <name type="scientific">Salinispirillum sp. LH 10-3-1</name>
    <dbReference type="NCBI Taxonomy" id="2952525"/>
    <lineage>
        <taxon>Bacteria</taxon>
        <taxon>Pseudomonadati</taxon>
        <taxon>Pseudomonadota</taxon>
        <taxon>Gammaproteobacteria</taxon>
        <taxon>Oceanospirillales</taxon>
        <taxon>Saccharospirillaceae</taxon>
        <taxon>Salinispirillum</taxon>
    </lineage>
</organism>
<dbReference type="Gene3D" id="1.20.5.470">
    <property type="entry name" value="Single helix bin"/>
    <property type="match status" value="1"/>
</dbReference>
<feature type="binding site" evidence="10">
    <location>
        <position position="93"/>
    </location>
    <ligand>
        <name>L-citrulline</name>
        <dbReference type="ChEBI" id="CHEBI:57743"/>
    </ligand>
</feature>
<dbReference type="InterPro" id="IPR048267">
    <property type="entry name" value="Arginosuc_syn_N"/>
</dbReference>
<keyword evidence="7 10" id="KW-0028">Amino-acid biosynthesis</keyword>
<dbReference type="RefSeq" id="WP_304996095.1">
    <property type="nucleotide sequence ID" value="NZ_CP101717.1"/>
</dbReference>
<dbReference type="NCBIfam" id="NF001770">
    <property type="entry name" value="PRK00509.1"/>
    <property type="match status" value="1"/>
</dbReference>
<evidence type="ECO:0000256" key="3">
    <source>
        <dbReference type="ARBA" id="ARBA00012286"/>
    </source>
</evidence>
<dbReference type="InterPro" id="IPR048268">
    <property type="entry name" value="Arginosuc_syn_C"/>
</dbReference>
<evidence type="ECO:0000259" key="11">
    <source>
        <dbReference type="Pfam" id="PF00764"/>
    </source>
</evidence>
<protein>
    <recommendedName>
        <fullName evidence="3 10">Argininosuccinate synthase</fullName>
        <ecNumber evidence="3 10">6.3.4.5</ecNumber>
    </recommendedName>
    <alternativeName>
        <fullName evidence="10">Citrulline--aspartate ligase</fullName>
    </alternativeName>
</protein>
<dbReference type="InterPro" id="IPR023434">
    <property type="entry name" value="Arginosuc_synth_type_1_subfam"/>
</dbReference>
<dbReference type="GO" id="GO:0005524">
    <property type="term" value="F:ATP binding"/>
    <property type="evidence" value="ECO:0007669"/>
    <property type="project" value="UniProtKB-UniRule"/>
</dbReference>
<dbReference type="Gene3D" id="3.40.50.620">
    <property type="entry name" value="HUPs"/>
    <property type="match status" value="1"/>
</dbReference>
<comment type="subcellular location">
    <subcellularLocation>
        <location evidence="10">Cytoplasm</location>
    </subcellularLocation>
</comment>
<proteinExistence type="inferred from homology"/>
<evidence type="ECO:0000256" key="6">
    <source>
        <dbReference type="ARBA" id="ARBA00022598"/>
    </source>
</evidence>
<feature type="binding site" evidence="10">
    <location>
        <position position="125"/>
    </location>
    <ligand>
        <name>L-aspartate</name>
        <dbReference type="ChEBI" id="CHEBI:29991"/>
    </ligand>
</feature>
<name>A0AB38YHC7_9GAMM</name>
<gene>
    <name evidence="10" type="primary">argG</name>
    <name evidence="13" type="ORF">NFC81_03190</name>
</gene>
<keyword evidence="9 10" id="KW-0067">ATP-binding</keyword>
<feature type="domain" description="Arginosuccinate synthase-like N-terminal" evidence="11">
    <location>
        <begin position="6"/>
        <end position="167"/>
    </location>
</feature>
<feature type="binding site" evidence="10">
    <location>
        <position position="118"/>
    </location>
    <ligand>
        <name>ATP</name>
        <dbReference type="ChEBI" id="CHEBI:30616"/>
    </ligand>
</feature>
<comment type="similarity">
    <text evidence="10">Belongs to the argininosuccinate synthase family. Type 1 subfamily.</text>
</comment>
<reference evidence="13" key="1">
    <citation type="submission" date="2022-07" db="EMBL/GenBank/DDBJ databases">
        <title>Complete genome sequence of Salinispirillum sp. LH10-3-1 capable of multiple carbohydrate inversion isolated from a soda lake.</title>
        <authorList>
            <person name="Liu J."/>
            <person name="Zhai Y."/>
            <person name="Zhang H."/>
            <person name="Yang H."/>
            <person name="Qu J."/>
            <person name="Li J."/>
        </authorList>
    </citation>
    <scope>NUCLEOTIDE SEQUENCE</scope>
    <source>
        <strain evidence="13">LH 10-3-1</strain>
    </source>
</reference>
<dbReference type="FunFam" id="3.40.50.620:FF:000019">
    <property type="entry name" value="Argininosuccinate synthase"/>
    <property type="match status" value="1"/>
</dbReference>
<dbReference type="SUPFAM" id="SSF52402">
    <property type="entry name" value="Adenine nucleotide alpha hydrolases-like"/>
    <property type="match status" value="1"/>
</dbReference>
<feature type="domain" description="Arginosuccinate synthase C-terminal" evidence="12">
    <location>
        <begin position="179"/>
        <end position="397"/>
    </location>
</feature>
<dbReference type="EC" id="6.3.4.5" evidence="3 10"/>
<dbReference type="GO" id="GO:0004055">
    <property type="term" value="F:argininosuccinate synthase activity"/>
    <property type="evidence" value="ECO:0007669"/>
    <property type="project" value="UniProtKB-UniRule"/>
</dbReference>
<evidence type="ECO:0000259" key="12">
    <source>
        <dbReference type="Pfam" id="PF20979"/>
    </source>
</evidence>
<dbReference type="EMBL" id="CP101717">
    <property type="protein sequence ID" value="WLD58809.1"/>
    <property type="molecule type" value="Genomic_DNA"/>
</dbReference>
<feature type="binding site" evidence="10">
    <location>
        <position position="120"/>
    </location>
    <ligand>
        <name>L-aspartate</name>
        <dbReference type="ChEBI" id="CHEBI:29991"/>
    </ligand>
</feature>
<evidence type="ECO:0000256" key="2">
    <source>
        <dbReference type="ARBA" id="ARBA00011881"/>
    </source>
</evidence>
<feature type="binding site" evidence="10">
    <location>
        <begin position="10"/>
        <end position="18"/>
    </location>
    <ligand>
        <name>ATP</name>
        <dbReference type="ChEBI" id="CHEBI:30616"/>
    </ligand>
</feature>
<dbReference type="Gene3D" id="3.90.1260.10">
    <property type="entry name" value="Argininosuccinate synthetase, chain A, domain 2"/>
    <property type="match status" value="1"/>
</dbReference>
<evidence type="ECO:0000256" key="4">
    <source>
        <dbReference type="ARBA" id="ARBA00022490"/>
    </source>
</evidence>
<keyword evidence="6 10" id="KW-0436">Ligase</keyword>
<dbReference type="GO" id="GO:0000050">
    <property type="term" value="P:urea cycle"/>
    <property type="evidence" value="ECO:0007669"/>
    <property type="project" value="TreeGrafter"/>
</dbReference>
<dbReference type="PROSITE" id="PS00565">
    <property type="entry name" value="ARGININOSUCCIN_SYN_2"/>
    <property type="match status" value="1"/>
</dbReference>
<evidence type="ECO:0000256" key="5">
    <source>
        <dbReference type="ARBA" id="ARBA00022571"/>
    </source>
</evidence>
<dbReference type="PROSITE" id="PS00564">
    <property type="entry name" value="ARGININOSUCCIN_SYN_1"/>
    <property type="match status" value="1"/>
</dbReference>
<evidence type="ECO:0000256" key="10">
    <source>
        <dbReference type="HAMAP-Rule" id="MF_00005"/>
    </source>
</evidence>
<dbReference type="InterPro" id="IPR024074">
    <property type="entry name" value="AS_cat/multimer_dom_body"/>
</dbReference>
<dbReference type="PANTHER" id="PTHR11587:SF2">
    <property type="entry name" value="ARGININOSUCCINATE SYNTHASE"/>
    <property type="match status" value="1"/>
</dbReference>
<comment type="pathway">
    <text evidence="1 10">Amino-acid biosynthesis; L-arginine biosynthesis; L-arginine from L-ornithine and carbamoyl phosphate: step 2/3.</text>
</comment>
<keyword evidence="8 10" id="KW-0547">Nucleotide-binding</keyword>
<dbReference type="InterPro" id="IPR018223">
    <property type="entry name" value="Arginosuc_synth_CS"/>
</dbReference>
<dbReference type="HAMAP" id="MF_00005">
    <property type="entry name" value="Arg_succ_synth_type1"/>
    <property type="match status" value="1"/>
</dbReference>
<dbReference type="GO" id="GO:0005737">
    <property type="term" value="C:cytoplasm"/>
    <property type="evidence" value="ECO:0007669"/>
    <property type="project" value="UniProtKB-SubCell"/>
</dbReference>
<feature type="binding site" evidence="10">
    <location>
        <position position="265"/>
    </location>
    <ligand>
        <name>L-citrulline</name>
        <dbReference type="ChEBI" id="CHEBI:57743"/>
    </ligand>
</feature>
<keyword evidence="5 10" id="KW-0055">Arginine biosynthesis</keyword>
<dbReference type="SUPFAM" id="SSF69864">
    <property type="entry name" value="Argininosuccinate synthetase, C-terminal domain"/>
    <property type="match status" value="1"/>
</dbReference>